<sequence>MFSDYENLFSVERMSRYLTAANGQQESAVQLYHANLKLSEALYSPLAMLEVALRNQLNHALQAHFQQPNWLITQQAGFMRDPGFRFRNPRTGQLVTNDFLLRSVQTAEKKLRGRVTQSALLSELMFGFWTELFDPTPFRILQGKPLTVFGQKPPSIKRVDIFTKLTEVRKLRNRVYHYEPICLRQQLACLTDLRIIHGYVRELSSWLDANLPAIMNPLDRFDSVCQVVCQELHFVQP</sequence>
<evidence type="ECO:0000313" key="1">
    <source>
        <dbReference type="EMBL" id="UOE34224.1"/>
    </source>
</evidence>
<organism evidence="1 2">
    <name type="scientific">Hymenobacter monticola</name>
    <dbReference type="NCBI Taxonomy" id="1705399"/>
    <lineage>
        <taxon>Bacteria</taxon>
        <taxon>Pseudomonadati</taxon>
        <taxon>Bacteroidota</taxon>
        <taxon>Cytophagia</taxon>
        <taxon>Cytophagales</taxon>
        <taxon>Hymenobacteraceae</taxon>
        <taxon>Hymenobacter</taxon>
    </lineage>
</organism>
<dbReference type="RefSeq" id="WP_243515080.1">
    <property type="nucleotide sequence ID" value="NZ_CP094534.1"/>
</dbReference>
<dbReference type="Proteomes" id="UP000831390">
    <property type="component" value="Chromosome"/>
</dbReference>
<reference evidence="1 2" key="1">
    <citation type="submission" date="2022-03" db="EMBL/GenBank/DDBJ databases">
        <title>Hymenobactersp. isolated from the air.</title>
        <authorList>
            <person name="Won M."/>
            <person name="Kwon S.-W."/>
        </authorList>
    </citation>
    <scope>NUCLEOTIDE SEQUENCE [LARGE SCALE GENOMIC DNA]</scope>
    <source>
        <strain evidence="1 2">KACC 22596</strain>
    </source>
</reference>
<proteinExistence type="predicted"/>
<dbReference type="EMBL" id="CP094534">
    <property type="protein sequence ID" value="UOE34224.1"/>
    <property type="molecule type" value="Genomic_DNA"/>
</dbReference>
<evidence type="ECO:0008006" key="3">
    <source>
        <dbReference type="Google" id="ProtNLM"/>
    </source>
</evidence>
<keyword evidence="2" id="KW-1185">Reference proteome</keyword>
<name>A0ABY4B5S5_9BACT</name>
<evidence type="ECO:0000313" key="2">
    <source>
        <dbReference type="Proteomes" id="UP000831390"/>
    </source>
</evidence>
<accession>A0ABY4B5S5</accession>
<protein>
    <recommendedName>
        <fullName evidence="3">Abi family protein</fullName>
    </recommendedName>
</protein>
<gene>
    <name evidence="1" type="ORF">MTP16_00905</name>
</gene>